<feature type="compositionally biased region" description="Polar residues" evidence="1">
    <location>
        <begin position="52"/>
        <end position="65"/>
    </location>
</feature>
<name>A0AAV9EE35_ACOCL</name>
<comment type="caution">
    <text evidence="2">The sequence shown here is derived from an EMBL/GenBank/DDBJ whole genome shotgun (WGS) entry which is preliminary data.</text>
</comment>
<sequence>MDTATTSRSRVAFARVCIELFAQSELPDSVLYREEGIWKDIPTASDLDPKPATTSVAVQPPTSTDMQVTEEHIVTAIQPVTQPLEETKQNFSNLKEHNKFSILDSDIERPFEEENDDDVPPQDLTTTALIENPMEIMETHSKEHVADLNINDLEKVDNA</sequence>
<feature type="region of interest" description="Disordered" evidence="1">
    <location>
        <begin position="42"/>
        <end position="65"/>
    </location>
</feature>
<protein>
    <submittedName>
        <fullName evidence="2">Uncharacterized protein</fullName>
    </submittedName>
</protein>
<reference evidence="2" key="2">
    <citation type="submission" date="2023-06" db="EMBL/GenBank/DDBJ databases">
        <authorList>
            <person name="Ma L."/>
            <person name="Liu K.-W."/>
            <person name="Li Z."/>
            <person name="Hsiao Y.-Y."/>
            <person name="Qi Y."/>
            <person name="Fu T."/>
            <person name="Tang G."/>
            <person name="Zhang D."/>
            <person name="Sun W.-H."/>
            <person name="Liu D.-K."/>
            <person name="Li Y."/>
            <person name="Chen G.-Z."/>
            <person name="Liu X.-D."/>
            <person name="Liao X.-Y."/>
            <person name="Jiang Y.-T."/>
            <person name="Yu X."/>
            <person name="Hao Y."/>
            <person name="Huang J."/>
            <person name="Zhao X.-W."/>
            <person name="Ke S."/>
            <person name="Chen Y.-Y."/>
            <person name="Wu W.-L."/>
            <person name="Hsu J.-L."/>
            <person name="Lin Y.-F."/>
            <person name="Huang M.-D."/>
            <person name="Li C.-Y."/>
            <person name="Huang L."/>
            <person name="Wang Z.-W."/>
            <person name="Zhao X."/>
            <person name="Zhong W.-Y."/>
            <person name="Peng D.-H."/>
            <person name="Ahmad S."/>
            <person name="Lan S."/>
            <person name="Zhang J.-S."/>
            <person name="Tsai W.-C."/>
            <person name="Van De Peer Y."/>
            <person name="Liu Z.-J."/>
        </authorList>
    </citation>
    <scope>NUCLEOTIDE SEQUENCE</scope>
    <source>
        <strain evidence="2">CP</strain>
        <tissue evidence="2">Leaves</tissue>
    </source>
</reference>
<keyword evidence="3" id="KW-1185">Reference proteome</keyword>
<organism evidence="2 3">
    <name type="scientific">Acorus calamus</name>
    <name type="common">Sweet flag</name>
    <dbReference type="NCBI Taxonomy" id="4465"/>
    <lineage>
        <taxon>Eukaryota</taxon>
        <taxon>Viridiplantae</taxon>
        <taxon>Streptophyta</taxon>
        <taxon>Embryophyta</taxon>
        <taxon>Tracheophyta</taxon>
        <taxon>Spermatophyta</taxon>
        <taxon>Magnoliopsida</taxon>
        <taxon>Liliopsida</taxon>
        <taxon>Acoraceae</taxon>
        <taxon>Acorus</taxon>
    </lineage>
</organism>
<dbReference type="Proteomes" id="UP001180020">
    <property type="component" value="Unassembled WGS sequence"/>
</dbReference>
<proteinExistence type="predicted"/>
<dbReference type="EMBL" id="JAUJYO010000007">
    <property type="protein sequence ID" value="KAK1312028.1"/>
    <property type="molecule type" value="Genomic_DNA"/>
</dbReference>
<reference evidence="2" key="1">
    <citation type="journal article" date="2023" name="Nat. Commun.">
        <title>Diploid and tetraploid genomes of Acorus and the evolution of monocots.</title>
        <authorList>
            <person name="Ma L."/>
            <person name="Liu K.W."/>
            <person name="Li Z."/>
            <person name="Hsiao Y.Y."/>
            <person name="Qi Y."/>
            <person name="Fu T."/>
            <person name="Tang G.D."/>
            <person name="Zhang D."/>
            <person name="Sun W.H."/>
            <person name="Liu D.K."/>
            <person name="Li Y."/>
            <person name="Chen G.Z."/>
            <person name="Liu X.D."/>
            <person name="Liao X.Y."/>
            <person name="Jiang Y.T."/>
            <person name="Yu X."/>
            <person name="Hao Y."/>
            <person name="Huang J."/>
            <person name="Zhao X.W."/>
            <person name="Ke S."/>
            <person name="Chen Y.Y."/>
            <person name="Wu W.L."/>
            <person name="Hsu J.L."/>
            <person name="Lin Y.F."/>
            <person name="Huang M.D."/>
            <person name="Li C.Y."/>
            <person name="Huang L."/>
            <person name="Wang Z.W."/>
            <person name="Zhao X."/>
            <person name="Zhong W.Y."/>
            <person name="Peng D.H."/>
            <person name="Ahmad S."/>
            <person name="Lan S."/>
            <person name="Zhang J.S."/>
            <person name="Tsai W.C."/>
            <person name="Van de Peer Y."/>
            <person name="Liu Z.J."/>
        </authorList>
    </citation>
    <scope>NUCLEOTIDE SEQUENCE</scope>
    <source>
        <strain evidence="2">CP</strain>
    </source>
</reference>
<evidence type="ECO:0000313" key="3">
    <source>
        <dbReference type="Proteomes" id="UP001180020"/>
    </source>
</evidence>
<evidence type="ECO:0000256" key="1">
    <source>
        <dbReference type="SAM" id="MobiDB-lite"/>
    </source>
</evidence>
<gene>
    <name evidence="2" type="ORF">QJS10_CPA07g00692</name>
</gene>
<evidence type="ECO:0000313" key="2">
    <source>
        <dbReference type="EMBL" id="KAK1312028.1"/>
    </source>
</evidence>
<accession>A0AAV9EE35</accession>
<dbReference type="AlphaFoldDB" id="A0AAV9EE35"/>